<feature type="region of interest" description="Disordered" evidence="1">
    <location>
        <begin position="55"/>
        <end position="75"/>
    </location>
</feature>
<protein>
    <recommendedName>
        <fullName evidence="5">Lipoprotein</fullName>
    </recommendedName>
</protein>
<gene>
    <name evidence="3" type="ORF">ATO10_08217</name>
</gene>
<feature type="chain" id="PRO_5001572295" description="Lipoprotein" evidence="2">
    <location>
        <begin position="18"/>
        <end position="188"/>
    </location>
</feature>
<comment type="caution">
    <text evidence="3">The sequence shown here is derived from an EMBL/GenBank/DDBJ whole genome shotgun (WGS) entry which is preliminary data.</text>
</comment>
<reference evidence="3 4" key="1">
    <citation type="submission" date="2013-04" db="EMBL/GenBank/DDBJ databases">
        <title>Shimia sp. 22II-S11-Z10 Genome Sequencing.</title>
        <authorList>
            <person name="Lai Q."/>
            <person name="Li G."/>
            <person name="Shao Z."/>
        </authorList>
    </citation>
    <scope>NUCLEOTIDE SEQUENCE [LARGE SCALE GENOMIC DNA]</scope>
    <source>
        <strain evidence="4">22II-S11-Z10</strain>
    </source>
</reference>
<proteinExistence type="predicted"/>
<keyword evidence="4" id="KW-1185">Reference proteome</keyword>
<accession>A0A058ZMA1</accession>
<feature type="signal peptide" evidence="2">
    <location>
        <begin position="1"/>
        <end position="17"/>
    </location>
</feature>
<evidence type="ECO:0000313" key="3">
    <source>
        <dbReference type="EMBL" id="KCV82360.1"/>
    </source>
</evidence>
<dbReference type="Proteomes" id="UP000024836">
    <property type="component" value="Unassembled WGS sequence"/>
</dbReference>
<evidence type="ECO:0000256" key="1">
    <source>
        <dbReference type="SAM" id="MobiDB-lite"/>
    </source>
</evidence>
<dbReference type="EMBL" id="AQQY01000004">
    <property type="protein sequence ID" value="KCV82360.1"/>
    <property type="molecule type" value="Genomic_DNA"/>
</dbReference>
<keyword evidence="2" id="KW-0732">Signal</keyword>
<sequence length="188" mass="19777">MQKITALLIFLTTSACMEGGGVATDPDEIVTAKTAAQVFANTCLAPPAKGQDLSTALGSSDAFQRAGRKGPGPKTVVYDGPNGMTGVRQMFVNDNGTKTASCAIYATVSDRENIHNEAENAVEQVFGFVTTSDKSGQAWSGTTFTPSGFVFEVVSSRLGDGSGLLYQPVGNVTLTIRQAPVKIEFHYN</sequence>
<dbReference type="AlphaFoldDB" id="A0A058ZMA1"/>
<organism evidence="3 4">
    <name type="scientific">Actibacterium atlanticum</name>
    <dbReference type="NCBI Taxonomy" id="1461693"/>
    <lineage>
        <taxon>Bacteria</taxon>
        <taxon>Pseudomonadati</taxon>
        <taxon>Pseudomonadota</taxon>
        <taxon>Alphaproteobacteria</taxon>
        <taxon>Rhodobacterales</taxon>
        <taxon>Roseobacteraceae</taxon>
        <taxon>Actibacterium</taxon>
    </lineage>
</organism>
<evidence type="ECO:0000256" key="2">
    <source>
        <dbReference type="SAM" id="SignalP"/>
    </source>
</evidence>
<evidence type="ECO:0008006" key="5">
    <source>
        <dbReference type="Google" id="ProtNLM"/>
    </source>
</evidence>
<name>A0A058ZMA1_9RHOB</name>
<dbReference type="PROSITE" id="PS51257">
    <property type="entry name" value="PROKAR_LIPOPROTEIN"/>
    <property type="match status" value="1"/>
</dbReference>
<dbReference type="STRING" id="1461693.ATO10_08217"/>
<evidence type="ECO:0000313" key="4">
    <source>
        <dbReference type="Proteomes" id="UP000024836"/>
    </source>
</evidence>